<keyword evidence="2" id="KW-1185">Reference proteome</keyword>
<protein>
    <submittedName>
        <fullName evidence="1">Uncharacterized protein</fullName>
    </submittedName>
</protein>
<dbReference type="Proteomes" id="UP000190044">
    <property type="component" value="Unassembled WGS sequence"/>
</dbReference>
<gene>
    <name evidence="1" type="ORF">SAMN06295937_1001179</name>
</gene>
<sequence>MGIVALALLLAAAGEPGIAIKAVPERGYTAEIETFDSATIGGVMERIKRAAAERCGAQGVRFGRHQFDTRVDTDRNVMLIENMKQNFICFDRASDPYKPVPADWKASAEDTAGASAFVTRFLDLLDRGDAAGIAMMDPLVELTQADWDGLHKAAMQHRTGSGGALKPQFRLWLNNPPDTTYPGAYAFFSVMDDHPGIEGTCGGILVHRVHASEYRIVQYDVQYISAALVEQQGLTPDELDGLCQR</sequence>
<dbReference type="AlphaFoldDB" id="A0A1T4ZU77"/>
<dbReference type="RefSeq" id="WP_139375606.1">
    <property type="nucleotide sequence ID" value="NZ_FUYP01000001.1"/>
</dbReference>
<organism evidence="1 2">
    <name type="scientific">Sphingopyxis flava</name>
    <dbReference type="NCBI Taxonomy" id="1507287"/>
    <lineage>
        <taxon>Bacteria</taxon>
        <taxon>Pseudomonadati</taxon>
        <taxon>Pseudomonadota</taxon>
        <taxon>Alphaproteobacteria</taxon>
        <taxon>Sphingomonadales</taxon>
        <taxon>Sphingomonadaceae</taxon>
        <taxon>Sphingopyxis</taxon>
    </lineage>
</organism>
<dbReference type="EMBL" id="FUYP01000001">
    <property type="protein sequence ID" value="SKB26311.1"/>
    <property type="molecule type" value="Genomic_DNA"/>
</dbReference>
<evidence type="ECO:0000313" key="1">
    <source>
        <dbReference type="EMBL" id="SKB26311.1"/>
    </source>
</evidence>
<evidence type="ECO:0000313" key="2">
    <source>
        <dbReference type="Proteomes" id="UP000190044"/>
    </source>
</evidence>
<accession>A0A1T4ZU77</accession>
<dbReference type="OrthoDB" id="7445284at2"/>
<name>A0A1T4ZU77_9SPHN</name>
<proteinExistence type="predicted"/>
<reference evidence="2" key="1">
    <citation type="submission" date="2017-02" db="EMBL/GenBank/DDBJ databases">
        <authorList>
            <person name="Varghese N."/>
            <person name="Submissions S."/>
        </authorList>
    </citation>
    <scope>NUCLEOTIDE SEQUENCE [LARGE SCALE GENOMIC DNA]</scope>
    <source>
        <strain evidence="2">R11H</strain>
    </source>
</reference>